<dbReference type="CDD" id="cd17246">
    <property type="entry name" value="RMtype1_S_SonII-TRD2-CR2_like"/>
    <property type="match status" value="1"/>
</dbReference>
<dbReference type="InterPro" id="IPR052021">
    <property type="entry name" value="Type-I_RS_S_subunit"/>
</dbReference>
<dbReference type="Gene3D" id="3.90.220.20">
    <property type="entry name" value="DNA methylase specificity domains"/>
    <property type="match status" value="2"/>
</dbReference>
<name>A0A8J3ENN6_9BACL</name>
<keyword evidence="2" id="KW-0680">Restriction system</keyword>
<evidence type="ECO:0000259" key="4">
    <source>
        <dbReference type="Pfam" id="PF01420"/>
    </source>
</evidence>
<evidence type="ECO:0000256" key="3">
    <source>
        <dbReference type="ARBA" id="ARBA00023125"/>
    </source>
</evidence>
<dbReference type="SUPFAM" id="SSF116734">
    <property type="entry name" value="DNA methylase specificity domain"/>
    <property type="match status" value="2"/>
</dbReference>
<evidence type="ECO:0000256" key="1">
    <source>
        <dbReference type="ARBA" id="ARBA00010923"/>
    </source>
</evidence>
<proteinExistence type="inferred from homology"/>
<evidence type="ECO:0000313" key="5">
    <source>
        <dbReference type="EMBL" id="GGH88550.1"/>
    </source>
</evidence>
<dbReference type="GO" id="GO:0003677">
    <property type="term" value="F:DNA binding"/>
    <property type="evidence" value="ECO:0007669"/>
    <property type="project" value="UniProtKB-KW"/>
</dbReference>
<dbReference type="InterPro" id="IPR044946">
    <property type="entry name" value="Restrct_endonuc_typeI_TRD_sf"/>
</dbReference>
<dbReference type="EMBL" id="BMFV01000053">
    <property type="protein sequence ID" value="GGH88550.1"/>
    <property type="molecule type" value="Genomic_DNA"/>
</dbReference>
<comment type="caution">
    <text evidence="5">The sequence shown here is derived from an EMBL/GenBank/DDBJ whole genome shotgun (WGS) entry which is preliminary data.</text>
</comment>
<dbReference type="GO" id="GO:0009307">
    <property type="term" value="P:DNA restriction-modification system"/>
    <property type="evidence" value="ECO:0007669"/>
    <property type="project" value="UniProtKB-KW"/>
</dbReference>
<accession>A0A8J3ENN6</accession>
<feature type="domain" description="Type I restriction modification DNA specificity" evidence="4">
    <location>
        <begin position="50"/>
        <end position="183"/>
    </location>
</feature>
<keyword evidence="3" id="KW-0238">DNA-binding</keyword>
<feature type="domain" description="Type I restriction modification DNA specificity" evidence="4">
    <location>
        <begin position="214"/>
        <end position="352"/>
    </location>
</feature>
<reference evidence="5" key="2">
    <citation type="submission" date="2020-09" db="EMBL/GenBank/DDBJ databases">
        <authorList>
            <person name="Sun Q."/>
            <person name="Zhou Y."/>
        </authorList>
    </citation>
    <scope>NUCLEOTIDE SEQUENCE</scope>
    <source>
        <strain evidence="5">CGMCC 1.12777</strain>
    </source>
</reference>
<gene>
    <name evidence="5" type="ORF">GCM10007096_41140</name>
</gene>
<dbReference type="AlphaFoldDB" id="A0A8J3ENN6"/>
<organism evidence="5 6">
    <name type="scientific">Pullulanibacillus pueri</name>
    <dbReference type="NCBI Taxonomy" id="1437324"/>
    <lineage>
        <taxon>Bacteria</taxon>
        <taxon>Bacillati</taxon>
        <taxon>Bacillota</taxon>
        <taxon>Bacilli</taxon>
        <taxon>Bacillales</taxon>
        <taxon>Sporolactobacillaceae</taxon>
        <taxon>Pullulanibacillus</taxon>
    </lineage>
</organism>
<evidence type="ECO:0000313" key="6">
    <source>
        <dbReference type="Proteomes" id="UP000656813"/>
    </source>
</evidence>
<dbReference type="Proteomes" id="UP000656813">
    <property type="component" value="Unassembled WGS sequence"/>
</dbReference>
<dbReference type="PANTHER" id="PTHR30408">
    <property type="entry name" value="TYPE-1 RESTRICTION ENZYME ECOKI SPECIFICITY PROTEIN"/>
    <property type="match status" value="1"/>
</dbReference>
<sequence>MSNNWIRMEIRDVILDLFDGPHATPKPSETGPVFLGIKNITEEGRIDLTDVRHISYEDFPKWTKRVTPKGGDIVFTYEATLNRYAMIPKDLECCLGRRIALIRPDKSKIYPKFLFYYFFSQDWRETIEKNLLMGSTVDRIPLSNFKDFNISVPTYSIQKRIGDILGNIDERIRINLKTNEILEKLGQTYFQGYFIDYKLNQNSNFKNSELGLIPNGWKVINLRDIFQFVKGKKPKELNTEKGESNLPYLNIEALNSGIPQQFAEGERLVFADDSDLLMVMDGNSSGTIYSAYKGVVGSTLSKLEIKDNSISPYLLYFVIKYHESNIRLNLTGSAIPHTDKDYVYSIQFAVPTDDLLIKMNTVFKNIQLQIQKNKNENIYLLNLKNFLIPRLFSGEINF</sequence>
<dbReference type="InterPro" id="IPR000055">
    <property type="entry name" value="Restrct_endonuc_typeI_TRD"/>
</dbReference>
<evidence type="ECO:0000256" key="2">
    <source>
        <dbReference type="ARBA" id="ARBA00022747"/>
    </source>
</evidence>
<reference evidence="5" key="1">
    <citation type="journal article" date="2014" name="Int. J. Syst. Evol. Microbiol.">
        <title>Complete genome sequence of Corynebacterium casei LMG S-19264T (=DSM 44701T), isolated from a smear-ripened cheese.</title>
        <authorList>
            <consortium name="US DOE Joint Genome Institute (JGI-PGF)"/>
            <person name="Walter F."/>
            <person name="Albersmeier A."/>
            <person name="Kalinowski J."/>
            <person name="Ruckert C."/>
        </authorList>
    </citation>
    <scope>NUCLEOTIDE SEQUENCE</scope>
    <source>
        <strain evidence="5">CGMCC 1.12777</strain>
    </source>
</reference>
<dbReference type="PANTHER" id="PTHR30408:SF13">
    <property type="entry name" value="TYPE I RESTRICTION ENZYME HINDI SPECIFICITY SUBUNIT"/>
    <property type="match status" value="1"/>
</dbReference>
<comment type="similarity">
    <text evidence="1">Belongs to the type-I restriction system S methylase family.</text>
</comment>
<dbReference type="Pfam" id="PF01420">
    <property type="entry name" value="Methylase_S"/>
    <property type="match status" value="2"/>
</dbReference>
<keyword evidence="6" id="KW-1185">Reference proteome</keyword>
<dbReference type="RefSeq" id="WP_188499263.1">
    <property type="nucleotide sequence ID" value="NZ_BMFV01000053.1"/>
</dbReference>
<protein>
    <recommendedName>
        <fullName evidence="4">Type I restriction modification DNA specificity domain-containing protein</fullName>
    </recommendedName>
</protein>